<dbReference type="PATRIC" id="fig|1459.3.peg.4324"/>
<organism evidence="1 2">
    <name type="scientific">Sporosarcina globispora</name>
    <name type="common">Bacillus globisporus</name>
    <dbReference type="NCBI Taxonomy" id="1459"/>
    <lineage>
        <taxon>Bacteria</taxon>
        <taxon>Bacillati</taxon>
        <taxon>Bacillota</taxon>
        <taxon>Bacilli</taxon>
        <taxon>Bacillales</taxon>
        <taxon>Caryophanaceae</taxon>
        <taxon>Sporosarcina</taxon>
    </lineage>
</organism>
<keyword evidence="2" id="KW-1185">Reference proteome</keyword>
<name>A0A0M0GG84_SPOGL</name>
<dbReference type="SUPFAM" id="SSF54427">
    <property type="entry name" value="NTF2-like"/>
    <property type="match status" value="1"/>
</dbReference>
<comment type="caution">
    <text evidence="1">The sequence shown here is derived from an EMBL/GenBank/DDBJ whole genome shotgun (WGS) entry which is preliminary data.</text>
</comment>
<dbReference type="OrthoDB" id="9812089at2"/>
<reference evidence="2" key="1">
    <citation type="submission" date="2015-07" db="EMBL/GenBank/DDBJ databases">
        <title>Fjat-10036 dsm4.</title>
        <authorList>
            <person name="Liu B."/>
            <person name="Wang J."/>
            <person name="Zhu Y."/>
            <person name="Liu G."/>
            <person name="Chen Q."/>
            <person name="Chen Z."/>
            <person name="Lan J."/>
            <person name="Che J."/>
            <person name="Ge C."/>
            <person name="Shi H."/>
            <person name="Pan Z."/>
            <person name="Liu X."/>
        </authorList>
    </citation>
    <scope>NUCLEOTIDE SEQUENCE [LARGE SCALE GENOMIC DNA]</scope>
    <source>
        <strain evidence="2">DSM 4</strain>
    </source>
</reference>
<accession>A0A0M0GG84</accession>
<dbReference type="RefSeq" id="WP_053436174.1">
    <property type="nucleotide sequence ID" value="NZ_LGUF01000007.1"/>
</dbReference>
<protein>
    <submittedName>
        <fullName evidence="1">Polyketide cyclase</fullName>
    </submittedName>
</protein>
<proteinExistence type="predicted"/>
<dbReference type="InterPro" id="IPR032710">
    <property type="entry name" value="NTF2-like_dom_sf"/>
</dbReference>
<dbReference type="Proteomes" id="UP000037109">
    <property type="component" value="Unassembled WGS sequence"/>
</dbReference>
<gene>
    <name evidence="1" type="ORF">AF332_19640</name>
</gene>
<dbReference type="Gene3D" id="3.10.450.50">
    <property type="match status" value="1"/>
</dbReference>
<sequence length="132" mass="14713">MITLGTEQPFTSNKEKAISFLQLAASGQVCEAYQRYISPDFSHHNPYFKGDANSLMLAMEENAGQNPNKILEVKLAIQEKETVAVHSHVKQNPEDLGGAVVHIFRFQDGQIVELWDVGQPIPEDSPNENGMF</sequence>
<dbReference type="AlphaFoldDB" id="A0A0M0GG84"/>
<evidence type="ECO:0000313" key="1">
    <source>
        <dbReference type="EMBL" id="KON88793.1"/>
    </source>
</evidence>
<dbReference type="EMBL" id="LGUF01000007">
    <property type="protein sequence ID" value="KON88793.1"/>
    <property type="molecule type" value="Genomic_DNA"/>
</dbReference>
<evidence type="ECO:0000313" key="2">
    <source>
        <dbReference type="Proteomes" id="UP000037109"/>
    </source>
</evidence>